<dbReference type="CDD" id="cd02846">
    <property type="entry name" value="PAZ_argonaute_like"/>
    <property type="match status" value="1"/>
</dbReference>
<comment type="caution">
    <text evidence="2">The sequence shown here is derived from an EMBL/GenBank/DDBJ whole genome shotgun (WGS) entry which is preliminary data.</text>
</comment>
<accession>A0A1Y3BBR2</accession>
<reference evidence="2 3" key="1">
    <citation type="submission" date="2017-03" db="EMBL/GenBank/DDBJ databases">
        <title>Genome Survey of Euroglyphus maynei.</title>
        <authorList>
            <person name="Arlian L.G."/>
            <person name="Morgan M.S."/>
            <person name="Rider S.D."/>
        </authorList>
    </citation>
    <scope>NUCLEOTIDE SEQUENCE [LARGE SCALE GENOMIC DNA]</scope>
    <source>
        <strain evidence="2">Arlian Lab</strain>
        <tissue evidence="2">Whole body</tissue>
    </source>
</reference>
<dbReference type="EMBL" id="MUJZ01033293">
    <property type="protein sequence ID" value="OTF77313.1"/>
    <property type="molecule type" value="Genomic_DNA"/>
</dbReference>
<evidence type="ECO:0000313" key="3">
    <source>
        <dbReference type="Proteomes" id="UP000194236"/>
    </source>
</evidence>
<dbReference type="PANTHER" id="PTHR22891">
    <property type="entry name" value="EUKARYOTIC TRANSLATION INITIATION FACTOR 2C"/>
    <property type="match status" value="1"/>
</dbReference>
<dbReference type="AlphaFoldDB" id="A0A1Y3BBR2"/>
<dbReference type="Gene3D" id="2.170.260.10">
    <property type="entry name" value="paz domain"/>
    <property type="match status" value="1"/>
</dbReference>
<dbReference type="Pfam" id="PF16486">
    <property type="entry name" value="ArgoN"/>
    <property type="match status" value="1"/>
</dbReference>
<dbReference type="InterPro" id="IPR003100">
    <property type="entry name" value="PAZ_dom"/>
</dbReference>
<proteinExistence type="predicted"/>
<dbReference type="SUPFAM" id="SSF101690">
    <property type="entry name" value="PAZ domain"/>
    <property type="match status" value="1"/>
</dbReference>
<dbReference type="InterPro" id="IPR032474">
    <property type="entry name" value="Argonaute_N"/>
</dbReference>
<evidence type="ECO:0000259" key="1">
    <source>
        <dbReference type="PROSITE" id="PS50821"/>
    </source>
</evidence>
<dbReference type="OrthoDB" id="6492949at2759"/>
<protein>
    <recommendedName>
        <fullName evidence="1">PAZ domain-containing protein</fullName>
    </recommendedName>
</protein>
<dbReference type="Proteomes" id="UP000194236">
    <property type="component" value="Unassembled WGS sequence"/>
</dbReference>
<gene>
    <name evidence="2" type="ORF">BLA29_005454</name>
</gene>
<dbReference type="InterPro" id="IPR036085">
    <property type="entry name" value="PAZ_dom_sf"/>
</dbReference>
<organism evidence="2 3">
    <name type="scientific">Euroglyphus maynei</name>
    <name type="common">Mayne's house dust mite</name>
    <dbReference type="NCBI Taxonomy" id="6958"/>
    <lineage>
        <taxon>Eukaryota</taxon>
        <taxon>Metazoa</taxon>
        <taxon>Ecdysozoa</taxon>
        <taxon>Arthropoda</taxon>
        <taxon>Chelicerata</taxon>
        <taxon>Arachnida</taxon>
        <taxon>Acari</taxon>
        <taxon>Acariformes</taxon>
        <taxon>Sarcoptiformes</taxon>
        <taxon>Astigmata</taxon>
        <taxon>Psoroptidia</taxon>
        <taxon>Analgoidea</taxon>
        <taxon>Pyroglyphidae</taxon>
        <taxon>Pyroglyphinae</taxon>
        <taxon>Euroglyphus</taxon>
    </lineage>
</organism>
<dbReference type="Pfam" id="PF02170">
    <property type="entry name" value="PAZ"/>
    <property type="match status" value="1"/>
</dbReference>
<dbReference type="PROSITE" id="PS50821">
    <property type="entry name" value="PAZ"/>
    <property type="match status" value="1"/>
</dbReference>
<name>A0A1Y3BBR2_EURMA</name>
<feature type="non-terminal residue" evidence="2">
    <location>
        <position position="1"/>
    </location>
</feature>
<keyword evidence="3" id="KW-1185">Reference proteome</keyword>
<feature type="domain" description="PAZ" evidence="1">
    <location>
        <begin position="251"/>
        <end position="358"/>
    </location>
</feature>
<evidence type="ECO:0000313" key="2">
    <source>
        <dbReference type="EMBL" id="OTF77313.1"/>
    </source>
</evidence>
<sequence>GFSGSGGGDRGYQPNVTSYPESANYAIVRKSANPPGQQGQQVELLANHFKINVGSVLVYQHDLNIDFANENDRNYFNADNDKKQKYFAKHSYAIFQEFVLANEKFFNFHYIYDRSKNLYSSKPLNTTGLKNTVEVQIEGRRKQFQIALNMVQKIDMTHIEHYYKMSTSDLPEVMRHFLELMFQYCYTHRFYLHQRSFFDTDPNRLMRGPLQWVQFANGFSHGVCLTEMGLSLNIHLKTSCLISVSVDELSKLVTLVSGGRDPSQFGPGDIVMVNKIIRGLKIFTTHTGHKTCYTIKELIIRKPSDIKFTMKNNEADNRSISIHDYFSEKYKIRLSNYPLVRTVGKEQYIPLELCKMVDKQFLNNSKIQADPNIPNELLRVSTHKPLVYFDKLTKITNQIPSLSPEIMSEFKTEFSPKPIRFFGRVLNAPQ</sequence>
<dbReference type="GO" id="GO:0003723">
    <property type="term" value="F:RNA binding"/>
    <property type="evidence" value="ECO:0007669"/>
    <property type="project" value="InterPro"/>
</dbReference>